<comment type="caution">
    <text evidence="1">The sequence shown here is derived from an EMBL/GenBank/DDBJ whole genome shotgun (WGS) entry which is preliminary data.</text>
</comment>
<dbReference type="Proteomes" id="UP001632037">
    <property type="component" value="Unassembled WGS sequence"/>
</dbReference>
<evidence type="ECO:0000313" key="2">
    <source>
        <dbReference type="Proteomes" id="UP001632037"/>
    </source>
</evidence>
<accession>A0ABD3FA84</accession>
<reference evidence="1 2" key="1">
    <citation type="submission" date="2024-09" db="EMBL/GenBank/DDBJ databases">
        <title>Genome sequencing and assembly of Phytophthora oleae, isolate VK10A, causative agent of rot of olive drupes.</title>
        <authorList>
            <person name="Conti Taguali S."/>
            <person name="Riolo M."/>
            <person name="La Spada F."/>
            <person name="Cacciola S.O."/>
            <person name="Dionisio G."/>
        </authorList>
    </citation>
    <scope>NUCLEOTIDE SEQUENCE [LARGE SCALE GENOMIC DNA]</scope>
    <source>
        <strain evidence="1 2">VK10A</strain>
    </source>
</reference>
<sequence>MPGTTSTPKKAPVRMGKLFSRMLTECPLDIQVYGKCVAEIHGGMNRQACENEFQKLRACFNRVAHQRRA</sequence>
<proteinExistence type="predicted"/>
<dbReference type="AlphaFoldDB" id="A0ABD3FA84"/>
<evidence type="ECO:0008006" key="3">
    <source>
        <dbReference type="Google" id="ProtNLM"/>
    </source>
</evidence>
<gene>
    <name evidence="1" type="ORF">V7S43_013230</name>
</gene>
<keyword evidence="2" id="KW-1185">Reference proteome</keyword>
<evidence type="ECO:0000313" key="1">
    <source>
        <dbReference type="EMBL" id="KAL3661939.1"/>
    </source>
</evidence>
<organism evidence="1 2">
    <name type="scientific">Phytophthora oleae</name>
    <dbReference type="NCBI Taxonomy" id="2107226"/>
    <lineage>
        <taxon>Eukaryota</taxon>
        <taxon>Sar</taxon>
        <taxon>Stramenopiles</taxon>
        <taxon>Oomycota</taxon>
        <taxon>Peronosporomycetes</taxon>
        <taxon>Peronosporales</taxon>
        <taxon>Peronosporaceae</taxon>
        <taxon>Phytophthora</taxon>
    </lineage>
</organism>
<dbReference type="EMBL" id="JBIMZQ010000034">
    <property type="protein sequence ID" value="KAL3661939.1"/>
    <property type="molecule type" value="Genomic_DNA"/>
</dbReference>
<protein>
    <recommendedName>
        <fullName evidence="3">IMS import disulfide relay-system CHCH-CHCH-like Cx9C domain-containing protein</fullName>
    </recommendedName>
</protein>
<name>A0ABD3FA84_9STRA</name>